<dbReference type="PANTHER" id="PTHR36142:SF2">
    <property type="entry name" value="METALLO-HYDROLASE_OXIDOREDUCTASE SUPERFAMILY PROTEIN"/>
    <property type="match status" value="1"/>
</dbReference>
<protein>
    <submittedName>
        <fullName evidence="1">MBL fold metallo-hydrolase</fullName>
    </submittedName>
</protein>
<gene>
    <name evidence="1" type="ORF">KA717_37925</name>
</gene>
<dbReference type="AlphaFoldDB" id="A0A977KYT0"/>
<dbReference type="InterPro" id="IPR036866">
    <property type="entry name" value="RibonucZ/Hydroxyglut_hydro"/>
</dbReference>
<sequence length="253" mass="27930">MRLTWFDSNSWLIEVGDQRILLDPWFVGPLVFGNATWLFKGKKNRQFPIPTDLSLLLLSQGLEDHAHPPTLQQLDPQLPVVASANGAKVAKKLGFQEITALLPGQTFTLNNQVEIRAFSGSLVGPQLVENAYLLTDLTTGYRLYYEPHGFHSPELKNMGTIDVILTPVVGASLLHLIPVLNGQKTTLELCKWLQPEVIVPTAAAGDIRYEGLIGYLFREEGSIAAFENLLSRANLQSRVINPQLGEAIVLPVV</sequence>
<dbReference type="SUPFAM" id="SSF56281">
    <property type="entry name" value="Metallo-hydrolase/oxidoreductase"/>
    <property type="match status" value="1"/>
</dbReference>
<dbReference type="Pfam" id="PF13483">
    <property type="entry name" value="Lactamase_B_3"/>
    <property type="match status" value="1"/>
</dbReference>
<dbReference type="Proteomes" id="UP001065613">
    <property type="component" value="Chromosome"/>
</dbReference>
<name>A0A977KYT0_9CYAN</name>
<organism evidence="1">
    <name type="scientific">Woronichinia naegeliana WA131</name>
    <dbReference type="NCBI Taxonomy" id="2824559"/>
    <lineage>
        <taxon>Bacteria</taxon>
        <taxon>Bacillati</taxon>
        <taxon>Cyanobacteriota</taxon>
        <taxon>Cyanophyceae</taxon>
        <taxon>Synechococcales</taxon>
        <taxon>Coelosphaeriaceae</taxon>
        <taxon>Woronichinia</taxon>
    </lineage>
</organism>
<proteinExistence type="predicted"/>
<evidence type="ECO:0000313" key="1">
    <source>
        <dbReference type="EMBL" id="UXE61115.1"/>
    </source>
</evidence>
<dbReference type="PANTHER" id="PTHR36142">
    <property type="entry name" value="METALLO-HYDROLASE/OXIDOREDUCTASE SUPERFAMILY PROTEIN"/>
    <property type="match status" value="1"/>
</dbReference>
<dbReference type="Gene3D" id="3.60.15.10">
    <property type="entry name" value="Ribonuclease Z/Hydroxyacylglutathione hydrolase-like"/>
    <property type="match status" value="1"/>
</dbReference>
<dbReference type="KEGG" id="wna:KA717_37925"/>
<dbReference type="EMBL" id="CP073041">
    <property type="protein sequence ID" value="UXE61115.1"/>
    <property type="molecule type" value="Genomic_DNA"/>
</dbReference>
<accession>A0A977KYT0</accession>
<reference evidence="1" key="1">
    <citation type="submission" date="2021-04" db="EMBL/GenBank/DDBJ databases">
        <title>Genome sequence of Woronichinia naegeliana from Washington state freshwater lake bloom.</title>
        <authorList>
            <person name="Dreher T.W."/>
        </authorList>
    </citation>
    <scope>NUCLEOTIDE SEQUENCE</scope>
    <source>
        <strain evidence="1">WA131</strain>
    </source>
</reference>